<reference evidence="3 4" key="1">
    <citation type="submission" date="2017-07" db="EMBL/GenBank/DDBJ databases">
        <title>Flavobacterium cyanobacteriorum sp. nov., isolated from cyanobacterial aggregates in a eutrophic lake.</title>
        <authorList>
            <person name="Cai H."/>
        </authorList>
    </citation>
    <scope>NUCLEOTIDE SEQUENCE [LARGE SCALE GENOMIC DNA]</scope>
    <source>
        <strain evidence="3 4">TH021</strain>
    </source>
</reference>
<keyword evidence="2" id="KW-0378">Hydrolase</keyword>
<dbReference type="AlphaFoldDB" id="A0A255Z8L9"/>
<dbReference type="Gene3D" id="3.10.129.10">
    <property type="entry name" value="Hotdog Thioesterase"/>
    <property type="match status" value="1"/>
</dbReference>
<comment type="similarity">
    <text evidence="1">Belongs to the 4-hydroxybenzoyl-CoA thioesterase family.</text>
</comment>
<sequence length="138" mass="16129">MNFHEIKVRVRYAETDKMGVVYHGNYAQYFEMGRVEWLRNLGLSYAFMEEQGIMLPVVQLTLNYKKPARYDDLLTVRTILKKRASVKIEFDYEIYNERGELLTTGYSMLVFVDMKTGRPVLPPDYVLQAISESNNGKV</sequence>
<dbReference type="InterPro" id="IPR029069">
    <property type="entry name" value="HotDog_dom_sf"/>
</dbReference>
<dbReference type="PIRSF" id="PIRSF003230">
    <property type="entry name" value="YbgC"/>
    <property type="match status" value="1"/>
</dbReference>
<protein>
    <submittedName>
        <fullName evidence="3">Thioesterase</fullName>
    </submittedName>
</protein>
<dbReference type="CDD" id="cd00586">
    <property type="entry name" value="4HBT"/>
    <property type="match status" value="1"/>
</dbReference>
<dbReference type="NCBIfam" id="TIGR00051">
    <property type="entry name" value="YbgC/FadM family acyl-CoA thioesterase"/>
    <property type="match status" value="1"/>
</dbReference>
<dbReference type="PANTHER" id="PTHR31793:SF27">
    <property type="entry name" value="NOVEL THIOESTERASE SUPERFAMILY DOMAIN AND SAPOSIN A-TYPE DOMAIN CONTAINING PROTEIN (0610012H03RIK)"/>
    <property type="match status" value="1"/>
</dbReference>
<evidence type="ECO:0000313" key="3">
    <source>
        <dbReference type="EMBL" id="OYQ37761.1"/>
    </source>
</evidence>
<proteinExistence type="inferred from homology"/>
<gene>
    <name evidence="3" type="ORF">CHU92_07640</name>
</gene>
<name>A0A255Z8L9_9FLAO</name>
<dbReference type="RefSeq" id="WP_094414240.1">
    <property type="nucleotide sequence ID" value="NZ_NOXV01000250.1"/>
</dbReference>
<dbReference type="PANTHER" id="PTHR31793">
    <property type="entry name" value="4-HYDROXYBENZOYL-COA THIOESTERASE FAMILY MEMBER"/>
    <property type="match status" value="1"/>
</dbReference>
<dbReference type="Pfam" id="PF13279">
    <property type="entry name" value="4HBT_2"/>
    <property type="match status" value="1"/>
</dbReference>
<accession>A0A255Z8L9</accession>
<dbReference type="InterPro" id="IPR008272">
    <property type="entry name" value="HB-CoA_thioesterase_AS"/>
</dbReference>
<evidence type="ECO:0000256" key="2">
    <source>
        <dbReference type="ARBA" id="ARBA00022801"/>
    </source>
</evidence>
<dbReference type="GO" id="GO:0047617">
    <property type="term" value="F:fatty acyl-CoA hydrolase activity"/>
    <property type="evidence" value="ECO:0007669"/>
    <property type="project" value="TreeGrafter"/>
</dbReference>
<dbReference type="EMBL" id="NOXV01000250">
    <property type="protein sequence ID" value="OYQ37761.1"/>
    <property type="molecule type" value="Genomic_DNA"/>
</dbReference>
<evidence type="ECO:0000313" key="4">
    <source>
        <dbReference type="Proteomes" id="UP000216605"/>
    </source>
</evidence>
<comment type="caution">
    <text evidence="3">The sequence shown here is derived from an EMBL/GenBank/DDBJ whole genome shotgun (WGS) entry which is preliminary data.</text>
</comment>
<dbReference type="InterPro" id="IPR050563">
    <property type="entry name" value="4-hydroxybenzoyl-CoA_TE"/>
</dbReference>
<dbReference type="InterPro" id="IPR006684">
    <property type="entry name" value="YbgC/YbaW"/>
</dbReference>
<dbReference type="OrthoDB" id="9800856at2"/>
<evidence type="ECO:0000256" key="1">
    <source>
        <dbReference type="ARBA" id="ARBA00005953"/>
    </source>
</evidence>
<dbReference type="Proteomes" id="UP000216605">
    <property type="component" value="Unassembled WGS sequence"/>
</dbReference>
<dbReference type="SUPFAM" id="SSF54637">
    <property type="entry name" value="Thioesterase/thiol ester dehydrase-isomerase"/>
    <property type="match status" value="1"/>
</dbReference>
<organism evidence="3 4">
    <name type="scientific">Flavobacterium cyanobacteriorum</name>
    <dbReference type="NCBI Taxonomy" id="2022802"/>
    <lineage>
        <taxon>Bacteria</taxon>
        <taxon>Pseudomonadati</taxon>
        <taxon>Bacteroidota</taxon>
        <taxon>Flavobacteriia</taxon>
        <taxon>Flavobacteriales</taxon>
        <taxon>Flavobacteriaceae</taxon>
        <taxon>Flavobacterium</taxon>
    </lineage>
</organism>
<keyword evidence="4" id="KW-1185">Reference proteome</keyword>
<dbReference type="PROSITE" id="PS01328">
    <property type="entry name" value="4HBCOA_THIOESTERASE"/>
    <property type="match status" value="1"/>
</dbReference>